<accession>A0AC59ZLB8</accession>
<evidence type="ECO:0000313" key="1">
    <source>
        <dbReference type="EMBL" id="CAN0453556.1"/>
    </source>
</evidence>
<sequence>MAYISYDPFYLKLSPSTNVSVSDIIIRENAEISPGASSEKRGPHFTSVLVAFDRPSPLPPLDDVSSLDAWREERQAITDAASVTPPQQLLATFLRHPGIHSPEEFNFSSEVSCAGPTAAPGQLSARLVVHIWFKRAKLSSFPLARWHCKKTSVSSTFLLLPTEPCLPVVFSH</sequence>
<protein>
    <submittedName>
        <fullName evidence="1">Uncharacterized protein</fullName>
    </submittedName>
</protein>
<gene>
    <name evidence="1" type="ORF">MRATA1EN22A_LOCUS19778</name>
</gene>
<dbReference type="Proteomes" id="UP001162501">
    <property type="component" value="Chromosome 3"/>
</dbReference>
<dbReference type="EMBL" id="OX596087">
    <property type="protein sequence ID" value="CAN0453556.1"/>
    <property type="molecule type" value="Genomic_DNA"/>
</dbReference>
<reference evidence="1" key="1">
    <citation type="submission" date="2023-05" db="EMBL/GenBank/DDBJ databases">
        <authorList>
            <consortium name="ELIXIR-Norway"/>
        </authorList>
    </citation>
    <scope>NUCLEOTIDE SEQUENCE</scope>
</reference>
<evidence type="ECO:0000313" key="2">
    <source>
        <dbReference type="Proteomes" id="UP001162501"/>
    </source>
</evidence>
<reference evidence="1" key="2">
    <citation type="submission" date="2025-03" db="EMBL/GenBank/DDBJ databases">
        <authorList>
            <consortium name="ELIXIR-Norway"/>
            <consortium name="Elixir Norway"/>
        </authorList>
    </citation>
    <scope>NUCLEOTIDE SEQUENCE</scope>
</reference>
<organism evidence="1 2">
    <name type="scientific">Rangifer tarandus platyrhynchus</name>
    <name type="common">Svalbard reindeer</name>
    <dbReference type="NCBI Taxonomy" id="3082113"/>
    <lineage>
        <taxon>Eukaryota</taxon>
        <taxon>Metazoa</taxon>
        <taxon>Chordata</taxon>
        <taxon>Craniata</taxon>
        <taxon>Vertebrata</taxon>
        <taxon>Euteleostomi</taxon>
        <taxon>Mammalia</taxon>
        <taxon>Eutheria</taxon>
        <taxon>Laurasiatheria</taxon>
        <taxon>Artiodactyla</taxon>
        <taxon>Ruminantia</taxon>
        <taxon>Pecora</taxon>
        <taxon>Cervidae</taxon>
        <taxon>Odocoileinae</taxon>
        <taxon>Rangifer</taxon>
    </lineage>
</organism>
<proteinExistence type="predicted"/>
<name>A0AC59ZLB8_RANTA</name>